<sequence>MSAAIASINCPMFMPIKARVAPIEQLLSSTTNNGEWQTNKDNECAVTDDEDKITFTRASPSKPPKQSLSLLTKEMCQHRNDTSVLSSRRTREEMIRRELPEDLRQNLVAERRRPAICRGRPLAEHKDDVREPRPLAEPGSNRDTAENMVYLEGYLESAW</sequence>
<organism evidence="2 3">
    <name type="scientific">Helicocarpus griseus UAMH5409</name>
    <dbReference type="NCBI Taxonomy" id="1447875"/>
    <lineage>
        <taxon>Eukaryota</taxon>
        <taxon>Fungi</taxon>
        <taxon>Dikarya</taxon>
        <taxon>Ascomycota</taxon>
        <taxon>Pezizomycotina</taxon>
        <taxon>Eurotiomycetes</taxon>
        <taxon>Eurotiomycetidae</taxon>
        <taxon>Onygenales</taxon>
        <taxon>Ajellomycetaceae</taxon>
        <taxon>Helicocarpus</taxon>
    </lineage>
</organism>
<evidence type="ECO:0000313" key="2">
    <source>
        <dbReference type="EMBL" id="PGG97180.1"/>
    </source>
</evidence>
<keyword evidence="3" id="KW-1185">Reference proteome</keyword>
<dbReference type="AlphaFoldDB" id="A0A2B7WKW7"/>
<accession>A0A2B7WKW7</accession>
<feature type="compositionally biased region" description="Basic and acidic residues" evidence="1">
    <location>
        <begin position="121"/>
        <end position="134"/>
    </location>
</feature>
<evidence type="ECO:0000313" key="3">
    <source>
        <dbReference type="Proteomes" id="UP000223968"/>
    </source>
</evidence>
<gene>
    <name evidence="2" type="ORF">AJ79_09317</name>
</gene>
<comment type="caution">
    <text evidence="2">The sequence shown here is derived from an EMBL/GenBank/DDBJ whole genome shotgun (WGS) entry which is preliminary data.</text>
</comment>
<reference evidence="2 3" key="1">
    <citation type="submission" date="2017-10" db="EMBL/GenBank/DDBJ databases">
        <title>Comparative genomics in systemic dimorphic fungi from Ajellomycetaceae.</title>
        <authorList>
            <person name="Munoz J.F."/>
            <person name="Mcewen J.G."/>
            <person name="Clay O.K."/>
            <person name="Cuomo C.A."/>
        </authorList>
    </citation>
    <scope>NUCLEOTIDE SEQUENCE [LARGE SCALE GENOMIC DNA]</scope>
    <source>
        <strain evidence="2 3">UAMH5409</strain>
    </source>
</reference>
<name>A0A2B7WKW7_9EURO</name>
<protein>
    <submittedName>
        <fullName evidence="2">Uncharacterized protein</fullName>
    </submittedName>
</protein>
<evidence type="ECO:0000256" key="1">
    <source>
        <dbReference type="SAM" id="MobiDB-lite"/>
    </source>
</evidence>
<dbReference type="Proteomes" id="UP000223968">
    <property type="component" value="Unassembled WGS sequence"/>
</dbReference>
<dbReference type="EMBL" id="PDNB01000255">
    <property type="protein sequence ID" value="PGG97180.1"/>
    <property type="molecule type" value="Genomic_DNA"/>
</dbReference>
<proteinExistence type="predicted"/>
<feature type="region of interest" description="Disordered" evidence="1">
    <location>
        <begin position="118"/>
        <end position="144"/>
    </location>
</feature>